<dbReference type="Proteomes" id="UP000198504">
    <property type="component" value="Unassembled WGS sequence"/>
</dbReference>
<name>A0A1H9HGB9_9ACTN</name>
<feature type="region of interest" description="Disordered" evidence="1">
    <location>
        <begin position="40"/>
        <end position="75"/>
    </location>
</feature>
<organism evidence="3 4">
    <name type="scientific">Microlunatus flavus</name>
    <dbReference type="NCBI Taxonomy" id="1036181"/>
    <lineage>
        <taxon>Bacteria</taxon>
        <taxon>Bacillati</taxon>
        <taxon>Actinomycetota</taxon>
        <taxon>Actinomycetes</taxon>
        <taxon>Propionibacteriales</taxon>
        <taxon>Propionibacteriaceae</taxon>
        <taxon>Microlunatus</taxon>
    </lineage>
</organism>
<accession>A0A1H9HGB9</accession>
<keyword evidence="2" id="KW-1133">Transmembrane helix</keyword>
<keyword evidence="2" id="KW-0812">Transmembrane</keyword>
<keyword evidence="4" id="KW-1185">Reference proteome</keyword>
<evidence type="ECO:0000313" key="4">
    <source>
        <dbReference type="Proteomes" id="UP000198504"/>
    </source>
</evidence>
<gene>
    <name evidence="3" type="ORF">SAMN05421756_104242</name>
</gene>
<feature type="transmembrane region" description="Helical" evidence="2">
    <location>
        <begin position="21"/>
        <end position="38"/>
    </location>
</feature>
<evidence type="ECO:0000313" key="3">
    <source>
        <dbReference type="EMBL" id="SEQ61357.1"/>
    </source>
</evidence>
<evidence type="ECO:0000256" key="1">
    <source>
        <dbReference type="SAM" id="MobiDB-lite"/>
    </source>
</evidence>
<dbReference type="AlphaFoldDB" id="A0A1H9HGB9"/>
<reference evidence="4" key="1">
    <citation type="submission" date="2016-10" db="EMBL/GenBank/DDBJ databases">
        <authorList>
            <person name="Varghese N."/>
            <person name="Submissions S."/>
        </authorList>
    </citation>
    <scope>NUCLEOTIDE SEQUENCE [LARGE SCALE GENOMIC DNA]</scope>
    <source>
        <strain evidence="4">CGMCC 4.6856</strain>
    </source>
</reference>
<dbReference type="SUPFAM" id="SSF69322">
    <property type="entry name" value="Tricorn protease domain 2"/>
    <property type="match status" value="1"/>
</dbReference>
<evidence type="ECO:0008006" key="5">
    <source>
        <dbReference type="Google" id="ProtNLM"/>
    </source>
</evidence>
<dbReference type="STRING" id="1036181.SAMN05421756_104242"/>
<dbReference type="RefSeq" id="WP_091180335.1">
    <property type="nucleotide sequence ID" value="NZ_FOFA01000004.1"/>
</dbReference>
<protein>
    <recommendedName>
        <fullName evidence="5">WD40-like Beta Propeller Repeat</fullName>
    </recommendedName>
</protein>
<keyword evidence="2" id="KW-0472">Membrane</keyword>
<feature type="compositionally biased region" description="Low complexity" evidence="1">
    <location>
        <begin position="47"/>
        <end position="58"/>
    </location>
</feature>
<evidence type="ECO:0000256" key="2">
    <source>
        <dbReference type="SAM" id="Phobius"/>
    </source>
</evidence>
<proteinExistence type="predicted"/>
<dbReference type="OrthoDB" id="4309866at2"/>
<dbReference type="EMBL" id="FOFA01000004">
    <property type="protein sequence ID" value="SEQ61357.1"/>
    <property type="molecule type" value="Genomic_DNA"/>
</dbReference>
<sequence length="364" mass="37188">MDGPERLEVGRPHRRGPLRPLLALVAGLVALLALRVLGPPDGGGSGSRPDPTSSATTTPSPPASEPGAGVGDRAWPADLHAGRGTLYVAVGGTVLAVDAASGLVTSTGLRATGHDVRLTETPDGLLVWHPDGRRTRLLRFGLDVGTTPGGVFAGANRFLPAGRTGTWAARVGSGTGPTRWRLGDAQGAERATVVVAGQLRGDGAGGLLVEADGTARPAFPRTVAGAETRADPGVVVASGPDGYLVQRGVGGTCTTVLRAGPERTRQVVSPPLPSSAAHDAALSPGNRFVLLSRPKDDEPVVEVRALDAEQPLRTFPGRASGAAWLSDRWLALSGADGLVLYDVVADQVVPSAVGRVVQLAWQPG</sequence>